<keyword evidence="8" id="KW-1015">Disulfide bond</keyword>
<keyword evidence="7 11" id="KW-0378">Hydrolase</keyword>
<keyword evidence="12" id="KW-0732">Signal</keyword>
<dbReference type="GO" id="GO:0005576">
    <property type="term" value="C:extracellular region"/>
    <property type="evidence" value="ECO:0007669"/>
    <property type="project" value="UniProtKB-SubCell"/>
</dbReference>
<dbReference type="EMBL" id="KN832871">
    <property type="protein sequence ID" value="KIN06446.1"/>
    <property type="molecule type" value="Genomic_DNA"/>
</dbReference>
<organism evidence="13 14">
    <name type="scientific">Oidiodendron maius (strain Zn)</name>
    <dbReference type="NCBI Taxonomy" id="913774"/>
    <lineage>
        <taxon>Eukaryota</taxon>
        <taxon>Fungi</taxon>
        <taxon>Dikarya</taxon>
        <taxon>Ascomycota</taxon>
        <taxon>Pezizomycotina</taxon>
        <taxon>Leotiomycetes</taxon>
        <taxon>Leotiomycetes incertae sedis</taxon>
        <taxon>Myxotrichaceae</taxon>
        <taxon>Oidiodendron</taxon>
    </lineage>
</organism>
<dbReference type="GO" id="GO:0016998">
    <property type="term" value="P:cell wall macromolecule catabolic process"/>
    <property type="evidence" value="ECO:0007669"/>
    <property type="project" value="InterPro"/>
</dbReference>
<evidence type="ECO:0000313" key="13">
    <source>
        <dbReference type="EMBL" id="KIN06446.1"/>
    </source>
</evidence>
<evidence type="ECO:0000256" key="7">
    <source>
        <dbReference type="ARBA" id="ARBA00022801"/>
    </source>
</evidence>
<dbReference type="FunFam" id="3.20.20.80:FF:000060">
    <property type="entry name" value="Lysozyme M1"/>
    <property type="match status" value="1"/>
</dbReference>
<keyword evidence="6" id="KW-0081">Bacteriolytic enzyme</keyword>
<evidence type="ECO:0000313" key="14">
    <source>
        <dbReference type="Proteomes" id="UP000054321"/>
    </source>
</evidence>
<dbReference type="CDD" id="cd06412">
    <property type="entry name" value="GH25_CH-type"/>
    <property type="match status" value="1"/>
</dbReference>
<dbReference type="InterPro" id="IPR002053">
    <property type="entry name" value="Glyco_hydro_25"/>
</dbReference>
<accession>A0A0C3HDY9</accession>
<evidence type="ECO:0000256" key="1">
    <source>
        <dbReference type="ARBA" id="ARBA00000632"/>
    </source>
</evidence>
<feature type="chain" id="PRO_5002165372" description="Lysozyme" evidence="12">
    <location>
        <begin position="19"/>
        <end position="236"/>
    </location>
</feature>
<dbReference type="GO" id="GO:0016052">
    <property type="term" value="P:carbohydrate catabolic process"/>
    <property type="evidence" value="ECO:0007669"/>
    <property type="project" value="TreeGrafter"/>
</dbReference>
<dbReference type="GO" id="GO:0042742">
    <property type="term" value="P:defense response to bacterium"/>
    <property type="evidence" value="ECO:0007669"/>
    <property type="project" value="UniProtKB-KW"/>
</dbReference>
<comment type="similarity">
    <text evidence="3 11">Belongs to the glycosyl hydrolase 25 family.</text>
</comment>
<evidence type="ECO:0000256" key="4">
    <source>
        <dbReference type="ARBA" id="ARBA00022525"/>
    </source>
</evidence>
<dbReference type="GO" id="GO:0003796">
    <property type="term" value="F:lysozyme activity"/>
    <property type="evidence" value="ECO:0007669"/>
    <property type="project" value="UniProtKB-EC"/>
</dbReference>
<evidence type="ECO:0000256" key="3">
    <source>
        <dbReference type="ARBA" id="ARBA00010646"/>
    </source>
</evidence>
<evidence type="ECO:0000256" key="9">
    <source>
        <dbReference type="ARBA" id="ARBA00023295"/>
    </source>
</evidence>
<dbReference type="EC" id="3.2.1.17" evidence="11"/>
<evidence type="ECO:0000256" key="2">
    <source>
        <dbReference type="ARBA" id="ARBA00004613"/>
    </source>
</evidence>
<dbReference type="InterPro" id="IPR018077">
    <property type="entry name" value="Glyco_hydro_fam25_subgr"/>
</dbReference>
<dbReference type="Gene3D" id="3.20.20.80">
    <property type="entry name" value="Glycosidases"/>
    <property type="match status" value="1"/>
</dbReference>
<dbReference type="PROSITE" id="PS00953">
    <property type="entry name" value="GLYCOSYL_HYDROL_F25_1"/>
    <property type="match status" value="1"/>
</dbReference>
<keyword evidence="14" id="KW-1185">Reference proteome</keyword>
<comment type="catalytic activity">
    <reaction evidence="1 11">
        <text>Hydrolysis of (1-&gt;4)-beta-linkages between N-acetylmuramic acid and N-acetyl-D-glucosamine residues in a peptidoglycan and between N-acetyl-D-glucosamine residues in chitodextrins.</text>
        <dbReference type="EC" id="3.2.1.17"/>
    </reaction>
</comment>
<keyword evidence="5" id="KW-0929">Antimicrobial</keyword>
<name>A0A0C3HDY9_OIDMZ</name>
<feature type="signal peptide" evidence="12">
    <location>
        <begin position="1"/>
        <end position="18"/>
    </location>
</feature>
<evidence type="ECO:0000256" key="11">
    <source>
        <dbReference type="RuleBase" id="RU361176"/>
    </source>
</evidence>
<gene>
    <name evidence="13" type="ORF">OIDMADRAFT_142020</name>
</gene>
<comment type="function">
    <text evidence="10">This enzyme has both lysozyme (acetylmuramidase) and diacetylmuramidase activities.</text>
</comment>
<evidence type="ECO:0000256" key="8">
    <source>
        <dbReference type="ARBA" id="ARBA00023157"/>
    </source>
</evidence>
<evidence type="ECO:0000256" key="10">
    <source>
        <dbReference type="ARBA" id="ARBA00055588"/>
    </source>
</evidence>
<dbReference type="OrthoDB" id="6590422at2759"/>
<dbReference type="HOGENOM" id="CLU_044973_4_0_1"/>
<dbReference type="Pfam" id="PF01183">
    <property type="entry name" value="Glyco_hydro_25"/>
    <property type="match status" value="1"/>
</dbReference>
<dbReference type="GO" id="GO:0009253">
    <property type="term" value="P:peptidoglycan catabolic process"/>
    <property type="evidence" value="ECO:0007669"/>
    <property type="project" value="InterPro"/>
</dbReference>
<dbReference type="SUPFAM" id="SSF51445">
    <property type="entry name" value="(Trans)glycosidases"/>
    <property type="match status" value="1"/>
</dbReference>
<sequence length="236" mass="25031">MKFSKASAVASLALLASAVPTPSEIEARASVQGFDISNYQGTIDFAGAYNSGARFVIIKATEGTDYIDPGFSNHYVGATNAGFIRGGYHFAHPDTSSGATQATYFLAHGGGWSGDGITLPGMLDIEYNPSGATCYGLSQSAMVAWIQDFSNTYHAKTTRYPMIYSTADWWSQCTGNSATFSSTSPLVLARYASSPGTIPGGWPFQTIWQNSDSYAYGGDSDIFNGAFSQLQKIATG</sequence>
<dbReference type="InParanoid" id="A0A0C3HDY9"/>
<evidence type="ECO:0000256" key="5">
    <source>
        <dbReference type="ARBA" id="ARBA00022529"/>
    </source>
</evidence>
<reference evidence="14" key="2">
    <citation type="submission" date="2015-01" db="EMBL/GenBank/DDBJ databases">
        <title>Evolutionary Origins and Diversification of the Mycorrhizal Mutualists.</title>
        <authorList>
            <consortium name="DOE Joint Genome Institute"/>
            <consortium name="Mycorrhizal Genomics Consortium"/>
            <person name="Kohler A."/>
            <person name="Kuo A."/>
            <person name="Nagy L.G."/>
            <person name="Floudas D."/>
            <person name="Copeland A."/>
            <person name="Barry K.W."/>
            <person name="Cichocki N."/>
            <person name="Veneault-Fourrey C."/>
            <person name="LaButti K."/>
            <person name="Lindquist E.A."/>
            <person name="Lipzen A."/>
            <person name="Lundell T."/>
            <person name="Morin E."/>
            <person name="Murat C."/>
            <person name="Riley R."/>
            <person name="Ohm R."/>
            <person name="Sun H."/>
            <person name="Tunlid A."/>
            <person name="Henrissat B."/>
            <person name="Grigoriev I.V."/>
            <person name="Hibbett D.S."/>
            <person name="Martin F."/>
        </authorList>
    </citation>
    <scope>NUCLEOTIDE SEQUENCE [LARGE SCALE GENOMIC DNA]</scope>
    <source>
        <strain evidence="14">Zn</strain>
    </source>
</reference>
<keyword evidence="4" id="KW-0964">Secreted</keyword>
<evidence type="ECO:0000256" key="12">
    <source>
        <dbReference type="SAM" id="SignalP"/>
    </source>
</evidence>
<comment type="subcellular location">
    <subcellularLocation>
        <location evidence="2">Secreted</location>
    </subcellularLocation>
</comment>
<evidence type="ECO:0000256" key="6">
    <source>
        <dbReference type="ARBA" id="ARBA00022638"/>
    </source>
</evidence>
<dbReference type="SMART" id="SM00641">
    <property type="entry name" value="Glyco_25"/>
    <property type="match status" value="1"/>
</dbReference>
<dbReference type="PANTHER" id="PTHR34135:SF2">
    <property type="entry name" value="LYSOZYME"/>
    <property type="match status" value="1"/>
</dbReference>
<proteinExistence type="inferred from homology"/>
<dbReference type="GO" id="GO:0031640">
    <property type="term" value="P:killing of cells of another organism"/>
    <property type="evidence" value="ECO:0007669"/>
    <property type="project" value="UniProtKB-KW"/>
</dbReference>
<dbReference type="Proteomes" id="UP000054321">
    <property type="component" value="Unassembled WGS sequence"/>
</dbReference>
<dbReference type="AlphaFoldDB" id="A0A0C3HDY9"/>
<dbReference type="PANTHER" id="PTHR34135">
    <property type="entry name" value="LYSOZYME"/>
    <property type="match status" value="1"/>
</dbReference>
<dbReference type="InterPro" id="IPR008270">
    <property type="entry name" value="Glyco_hydro_25_AS"/>
</dbReference>
<protein>
    <recommendedName>
        <fullName evidence="11">Lysozyme</fullName>
        <ecNumber evidence="11">3.2.1.17</ecNumber>
    </recommendedName>
</protein>
<keyword evidence="9 11" id="KW-0326">Glycosidase</keyword>
<dbReference type="PROSITE" id="PS51904">
    <property type="entry name" value="GLYCOSYL_HYDROL_F25_2"/>
    <property type="match status" value="1"/>
</dbReference>
<dbReference type="InterPro" id="IPR017853">
    <property type="entry name" value="GH"/>
</dbReference>
<reference evidence="13 14" key="1">
    <citation type="submission" date="2014-04" db="EMBL/GenBank/DDBJ databases">
        <authorList>
            <consortium name="DOE Joint Genome Institute"/>
            <person name="Kuo A."/>
            <person name="Martino E."/>
            <person name="Perotto S."/>
            <person name="Kohler A."/>
            <person name="Nagy L.G."/>
            <person name="Floudas D."/>
            <person name="Copeland A."/>
            <person name="Barry K.W."/>
            <person name="Cichocki N."/>
            <person name="Veneault-Fourrey C."/>
            <person name="LaButti K."/>
            <person name="Lindquist E.A."/>
            <person name="Lipzen A."/>
            <person name="Lundell T."/>
            <person name="Morin E."/>
            <person name="Murat C."/>
            <person name="Sun H."/>
            <person name="Tunlid A."/>
            <person name="Henrissat B."/>
            <person name="Grigoriev I.V."/>
            <person name="Hibbett D.S."/>
            <person name="Martin F."/>
            <person name="Nordberg H.P."/>
            <person name="Cantor M.N."/>
            <person name="Hua S.X."/>
        </authorList>
    </citation>
    <scope>NUCLEOTIDE SEQUENCE [LARGE SCALE GENOMIC DNA]</scope>
    <source>
        <strain evidence="13 14">Zn</strain>
    </source>
</reference>